<dbReference type="AlphaFoldDB" id="A0A4R7VXR5"/>
<gene>
    <name evidence="2" type="ORF">CLV71_103184</name>
</gene>
<sequence>MSVLGVLLGSLLTLFVLVMIARMILDWVVVLGRGPYWTRRARTFTHAVTEPAVAPVRRRLPPMRAGGFAIDLAFTIVFILAVILRQIAFSL</sequence>
<protein>
    <submittedName>
        <fullName evidence="2">YggT family protein</fullName>
    </submittedName>
</protein>
<reference evidence="2 3" key="1">
    <citation type="submission" date="2019-03" db="EMBL/GenBank/DDBJ databases">
        <title>Genomic Encyclopedia of Archaeal and Bacterial Type Strains, Phase II (KMG-II): from individual species to whole genera.</title>
        <authorList>
            <person name="Goeker M."/>
        </authorList>
    </citation>
    <scope>NUCLEOTIDE SEQUENCE [LARGE SCALE GENOMIC DNA]</scope>
    <source>
        <strain evidence="2 3">DSM 45499</strain>
    </source>
</reference>
<keyword evidence="3" id="KW-1185">Reference proteome</keyword>
<name>A0A4R7VXR5_9PSEU</name>
<keyword evidence="1" id="KW-1133">Transmembrane helix</keyword>
<evidence type="ECO:0000256" key="1">
    <source>
        <dbReference type="SAM" id="Phobius"/>
    </source>
</evidence>
<dbReference type="Proteomes" id="UP000294927">
    <property type="component" value="Unassembled WGS sequence"/>
</dbReference>
<proteinExistence type="predicted"/>
<evidence type="ECO:0000313" key="2">
    <source>
        <dbReference type="EMBL" id="TDV54943.1"/>
    </source>
</evidence>
<keyword evidence="1" id="KW-0472">Membrane</keyword>
<feature type="transmembrane region" description="Helical" evidence="1">
    <location>
        <begin position="6"/>
        <end position="32"/>
    </location>
</feature>
<dbReference type="InterPro" id="IPR003425">
    <property type="entry name" value="CCB3/YggT"/>
</dbReference>
<accession>A0A4R7VXR5</accession>
<dbReference type="EMBL" id="SOCP01000003">
    <property type="protein sequence ID" value="TDV54943.1"/>
    <property type="molecule type" value="Genomic_DNA"/>
</dbReference>
<organism evidence="2 3">
    <name type="scientific">Actinophytocola oryzae</name>
    <dbReference type="NCBI Taxonomy" id="502181"/>
    <lineage>
        <taxon>Bacteria</taxon>
        <taxon>Bacillati</taxon>
        <taxon>Actinomycetota</taxon>
        <taxon>Actinomycetes</taxon>
        <taxon>Pseudonocardiales</taxon>
        <taxon>Pseudonocardiaceae</taxon>
    </lineage>
</organism>
<feature type="transmembrane region" description="Helical" evidence="1">
    <location>
        <begin position="67"/>
        <end position="88"/>
    </location>
</feature>
<keyword evidence="1" id="KW-0812">Transmembrane</keyword>
<dbReference type="OrthoDB" id="3216131at2"/>
<dbReference type="GO" id="GO:0016020">
    <property type="term" value="C:membrane"/>
    <property type="evidence" value="ECO:0007669"/>
    <property type="project" value="InterPro"/>
</dbReference>
<dbReference type="Pfam" id="PF02325">
    <property type="entry name" value="CCB3_YggT"/>
    <property type="match status" value="1"/>
</dbReference>
<evidence type="ECO:0000313" key="3">
    <source>
        <dbReference type="Proteomes" id="UP000294927"/>
    </source>
</evidence>
<comment type="caution">
    <text evidence="2">The sequence shown here is derived from an EMBL/GenBank/DDBJ whole genome shotgun (WGS) entry which is preliminary data.</text>
</comment>
<dbReference type="RefSeq" id="WP_133902067.1">
    <property type="nucleotide sequence ID" value="NZ_SOCP01000003.1"/>
</dbReference>